<dbReference type="InterPro" id="IPR020845">
    <property type="entry name" value="AMP-binding_CS"/>
</dbReference>
<sequence length="536" mass="58706">MLPDNPKNHADLLARFRWNIPERFNIGTACADDIARLTPDRPAIIDYADGEPQILSFKQLAERSSRFAAALKGIGIRRGERVAVMLPQSIEAAIAHLGIYKLGAIAVPLAMQFGPEAMQHRLATSGARALIADMIGLERLASIQSNLPALEFRISIDGTEATQDFNSLISKASAHFPIAETSPNDPAMMLFTSGTTGQPKGTLHAHRVLLGHLPGIQMAQGFMPQKDDRLWTPSDWAWAGGLLNALLPALYCGVTVVAARAPKFEADWAIDLMKKAGVRNIFMPPTALKLMQANLNKIPELNIRSIGSAGEALGGQTLEWAKEHFGISINEFYGQTECNAVISACHEIGTVKPGSMGKSVPGHQVAILNETGSAAQTGETGEIAIHNSSPVMFLRYFDNKTETERKFNDEWMLTGDRAYRDEDGYFHFVGRNDDIIISAGYRIGPAEIEDCLTAHPAVELAAVTGKADATRTQITVAHIKLVEGEQPSEQLKQHIRNFVKTRLSAHEYPREIIFVDDIPMTESGKIIRRVFRNQTA</sequence>
<evidence type="ECO:0000313" key="8">
    <source>
        <dbReference type="Proteomes" id="UP000038011"/>
    </source>
</evidence>
<dbReference type="InterPro" id="IPR042099">
    <property type="entry name" value="ANL_N_sf"/>
</dbReference>
<gene>
    <name evidence="7" type="ORF">SU32_14675</name>
</gene>
<evidence type="ECO:0000256" key="2">
    <source>
        <dbReference type="ARBA" id="ARBA00022598"/>
    </source>
</evidence>
<protein>
    <submittedName>
        <fullName evidence="7">AMP-dependent synthetase</fullName>
    </submittedName>
</protein>
<proteinExistence type="inferred from homology"/>
<dbReference type="InterPro" id="IPR000873">
    <property type="entry name" value="AMP-dep_synth/lig_dom"/>
</dbReference>
<dbReference type="PANTHER" id="PTHR43605">
    <property type="entry name" value="ACYL-COENZYME A SYNTHETASE"/>
    <property type="match status" value="1"/>
</dbReference>
<feature type="domain" description="AMP-dependent synthetase/ligase" evidence="5">
    <location>
        <begin position="35"/>
        <end position="389"/>
    </location>
</feature>
<dbReference type="OrthoDB" id="9803968at2"/>
<evidence type="ECO:0000256" key="3">
    <source>
        <dbReference type="ARBA" id="ARBA00022741"/>
    </source>
</evidence>
<dbReference type="Gene3D" id="3.30.300.30">
    <property type="match status" value="1"/>
</dbReference>
<dbReference type="InterPro" id="IPR051087">
    <property type="entry name" value="Mitochondrial_ACSM"/>
</dbReference>
<keyword evidence="4" id="KW-0067">ATP-binding</keyword>
<evidence type="ECO:0000259" key="6">
    <source>
        <dbReference type="Pfam" id="PF13193"/>
    </source>
</evidence>
<dbReference type="RefSeq" id="WP_054000131.1">
    <property type="nucleotide sequence ID" value="NZ_JXMU01000026.1"/>
</dbReference>
<feature type="domain" description="AMP-binding enzyme C-terminal" evidence="6">
    <location>
        <begin position="447"/>
        <end position="525"/>
    </location>
</feature>
<keyword evidence="3" id="KW-0547">Nucleotide-binding</keyword>
<dbReference type="Gene3D" id="3.40.50.12780">
    <property type="entry name" value="N-terminal domain of ligase-like"/>
    <property type="match status" value="1"/>
</dbReference>
<organism evidence="7 8">
    <name type="scientific">Ahrensia marina</name>
    <dbReference type="NCBI Taxonomy" id="1514904"/>
    <lineage>
        <taxon>Bacteria</taxon>
        <taxon>Pseudomonadati</taxon>
        <taxon>Pseudomonadota</taxon>
        <taxon>Alphaproteobacteria</taxon>
        <taxon>Hyphomicrobiales</taxon>
        <taxon>Ahrensiaceae</taxon>
        <taxon>Ahrensia</taxon>
    </lineage>
</organism>
<dbReference type="InterPro" id="IPR025110">
    <property type="entry name" value="AMP-bd_C"/>
</dbReference>
<dbReference type="EMBL" id="JXMU01000026">
    <property type="protein sequence ID" value="KPB00259.1"/>
    <property type="molecule type" value="Genomic_DNA"/>
</dbReference>
<evidence type="ECO:0000313" key="7">
    <source>
        <dbReference type="EMBL" id="KPB00259.1"/>
    </source>
</evidence>
<dbReference type="GO" id="GO:0015645">
    <property type="term" value="F:fatty acid ligase activity"/>
    <property type="evidence" value="ECO:0007669"/>
    <property type="project" value="TreeGrafter"/>
</dbReference>
<evidence type="ECO:0000259" key="5">
    <source>
        <dbReference type="Pfam" id="PF00501"/>
    </source>
</evidence>
<evidence type="ECO:0000256" key="1">
    <source>
        <dbReference type="ARBA" id="ARBA00006432"/>
    </source>
</evidence>
<dbReference type="SUPFAM" id="SSF56801">
    <property type="entry name" value="Acetyl-CoA synthetase-like"/>
    <property type="match status" value="1"/>
</dbReference>
<evidence type="ECO:0000256" key="4">
    <source>
        <dbReference type="ARBA" id="ARBA00022840"/>
    </source>
</evidence>
<dbReference type="PANTHER" id="PTHR43605:SF10">
    <property type="entry name" value="ACYL-COA SYNTHETASE MEDIUM CHAIN FAMILY MEMBER 3"/>
    <property type="match status" value="1"/>
</dbReference>
<dbReference type="GO" id="GO:0006633">
    <property type="term" value="P:fatty acid biosynthetic process"/>
    <property type="evidence" value="ECO:0007669"/>
    <property type="project" value="TreeGrafter"/>
</dbReference>
<dbReference type="Pfam" id="PF00501">
    <property type="entry name" value="AMP-binding"/>
    <property type="match status" value="1"/>
</dbReference>
<dbReference type="GO" id="GO:0016405">
    <property type="term" value="F:CoA-ligase activity"/>
    <property type="evidence" value="ECO:0007669"/>
    <property type="project" value="UniProtKB-ARBA"/>
</dbReference>
<dbReference type="GO" id="GO:0004321">
    <property type="term" value="F:fatty-acyl-CoA synthase activity"/>
    <property type="evidence" value="ECO:0007669"/>
    <property type="project" value="TreeGrafter"/>
</dbReference>
<dbReference type="PATRIC" id="fig|1514904.3.peg.2073"/>
<dbReference type="GO" id="GO:0006637">
    <property type="term" value="P:acyl-CoA metabolic process"/>
    <property type="evidence" value="ECO:0007669"/>
    <property type="project" value="TreeGrafter"/>
</dbReference>
<comment type="similarity">
    <text evidence="1">Belongs to the ATP-dependent AMP-binding enzyme family.</text>
</comment>
<dbReference type="AlphaFoldDB" id="A0A0M9GLI2"/>
<dbReference type="Pfam" id="PF13193">
    <property type="entry name" value="AMP-binding_C"/>
    <property type="match status" value="1"/>
</dbReference>
<keyword evidence="8" id="KW-1185">Reference proteome</keyword>
<dbReference type="Proteomes" id="UP000038011">
    <property type="component" value="Unassembled WGS sequence"/>
</dbReference>
<dbReference type="InterPro" id="IPR045851">
    <property type="entry name" value="AMP-bd_C_sf"/>
</dbReference>
<accession>A0A0M9GLI2</accession>
<name>A0A0M9GLI2_9HYPH</name>
<comment type="caution">
    <text evidence="7">The sequence shown here is derived from an EMBL/GenBank/DDBJ whole genome shotgun (WGS) entry which is preliminary data.</text>
</comment>
<dbReference type="STRING" id="1514904.SU32_14675"/>
<keyword evidence="2" id="KW-0436">Ligase</keyword>
<reference evidence="7 8" key="1">
    <citation type="submission" date="2015-01" db="EMBL/GenBank/DDBJ databases">
        <title>Ahrensia donghaiensis sp. nov., a novel dimethylsulphoniopropionate-cleavage bacterium isolated from seawater and emended descriptions of the genus Ahrensia and Ahrensia kielensis.</title>
        <authorList>
            <person name="Liu J."/>
        </authorList>
    </citation>
    <scope>NUCLEOTIDE SEQUENCE [LARGE SCALE GENOMIC DNA]</scope>
    <source>
        <strain evidence="7 8">LZD062</strain>
    </source>
</reference>
<dbReference type="GO" id="GO:0005524">
    <property type="term" value="F:ATP binding"/>
    <property type="evidence" value="ECO:0007669"/>
    <property type="project" value="UniProtKB-KW"/>
</dbReference>
<dbReference type="PROSITE" id="PS00455">
    <property type="entry name" value="AMP_BINDING"/>
    <property type="match status" value="1"/>
</dbReference>